<keyword evidence="1" id="KW-0443">Lipid metabolism</keyword>
<sequence>MEKVGHDGVVRSAVLFERTEWDDCMLGLNGMIACLLLLDVSLWQQEGLYQRGFSRKKGEGSKWLRNIRGKGLHGSGKRLFAFMANGDVQQPFRHPLIVAVFSIRRGDSNYIMPAVNDIFTVNIKLPLTDDEATKEGALLILKEIKPSWESDLISFKAFTVGITNKILCATYTSENGTMHKERLLFRIYGNNTDKIIDRDKELNNWLYLASHGCAAQLYARFTGGVVSGFLPGNTLTVDNLRDETIVTNTCKSLSRLHKLRPNTGDITKPTLFIKIEQFLANFSDHYENKQKQEKYDEFFKQGEIFFLHDLHRLKDIIQRRQSKVVFCHNDLLIHNIIYDDKTDSISFIDYEYADYNYQDFDIANHFCEYAGVEDFNYSRCPDKKYKREWITKYLTYYLERKPEKNEIDNLLDGNNAFEAAAHFFWALWALVQSQISTIDFDYLDSEIGGYDVSNGVTFE</sequence>
<dbReference type="Pfam" id="PF01633">
    <property type="entry name" value="Choline_kinase"/>
    <property type="match status" value="1"/>
</dbReference>
<evidence type="ECO:0000313" key="7">
    <source>
        <dbReference type="Proteomes" id="UP000276991"/>
    </source>
</evidence>
<protein>
    <recommendedName>
        <fullName evidence="5">ethanolamine kinase</fullName>
        <ecNumber evidence="5">2.7.1.82</ecNumber>
    </recommendedName>
</protein>
<evidence type="ECO:0000313" key="6">
    <source>
        <dbReference type="EMBL" id="VBB28354.1"/>
    </source>
</evidence>
<dbReference type="Proteomes" id="UP000276991">
    <property type="component" value="Unassembled WGS sequence"/>
</dbReference>
<dbReference type="STRING" id="6277.A0A498S4R9"/>
<organism evidence="6 7">
    <name type="scientific">Acanthocheilonema viteae</name>
    <name type="common">Filarial nematode worm</name>
    <name type="synonym">Dipetalonema viteae</name>
    <dbReference type="NCBI Taxonomy" id="6277"/>
    <lineage>
        <taxon>Eukaryota</taxon>
        <taxon>Metazoa</taxon>
        <taxon>Ecdysozoa</taxon>
        <taxon>Nematoda</taxon>
        <taxon>Chromadorea</taxon>
        <taxon>Rhabditida</taxon>
        <taxon>Spirurina</taxon>
        <taxon>Spiruromorpha</taxon>
        <taxon>Filarioidea</taxon>
        <taxon>Onchocercidae</taxon>
        <taxon>Acanthocheilonema</taxon>
    </lineage>
</organism>
<dbReference type="GO" id="GO:0006646">
    <property type="term" value="P:phosphatidylethanolamine biosynthetic process"/>
    <property type="evidence" value="ECO:0007669"/>
    <property type="project" value="TreeGrafter"/>
</dbReference>
<dbReference type="Gene3D" id="3.90.1200.10">
    <property type="match status" value="1"/>
</dbReference>
<dbReference type="GO" id="GO:0004305">
    <property type="term" value="F:ethanolamine kinase activity"/>
    <property type="evidence" value="ECO:0007669"/>
    <property type="project" value="UniProtKB-EC"/>
</dbReference>
<evidence type="ECO:0000256" key="1">
    <source>
        <dbReference type="ARBA" id="ARBA00023209"/>
    </source>
</evidence>
<keyword evidence="1" id="KW-0444">Lipid biosynthesis</keyword>
<dbReference type="AlphaFoldDB" id="A0A498S4R9"/>
<evidence type="ECO:0000256" key="4">
    <source>
        <dbReference type="ARBA" id="ARBA00038211"/>
    </source>
</evidence>
<accession>A0A498S4R9</accession>
<evidence type="ECO:0000256" key="5">
    <source>
        <dbReference type="ARBA" id="ARBA00038874"/>
    </source>
</evidence>
<dbReference type="EC" id="2.7.1.82" evidence="5"/>
<comment type="similarity">
    <text evidence="4">Belongs to the choline/ethanolamine kinase family.</text>
</comment>
<dbReference type="PROSITE" id="PS51257">
    <property type="entry name" value="PROKAR_LIPOPROTEIN"/>
    <property type="match status" value="1"/>
</dbReference>
<name>A0A498S4R9_ACAVI</name>
<dbReference type="PANTHER" id="PTHR22603:SF66">
    <property type="entry name" value="ETHANOLAMINE KINASE"/>
    <property type="match status" value="1"/>
</dbReference>
<evidence type="ECO:0000256" key="2">
    <source>
        <dbReference type="ARBA" id="ARBA00023264"/>
    </source>
</evidence>
<dbReference type="CDD" id="cd05157">
    <property type="entry name" value="ETNK_euk"/>
    <property type="match status" value="1"/>
</dbReference>
<dbReference type="SUPFAM" id="SSF56112">
    <property type="entry name" value="Protein kinase-like (PK-like)"/>
    <property type="match status" value="1"/>
</dbReference>
<gene>
    <name evidence="6" type="ORF">NAV_LOCUS3184</name>
</gene>
<proteinExistence type="inferred from homology"/>
<dbReference type="OrthoDB" id="10267235at2759"/>
<comment type="pathway">
    <text evidence="3">Phospholipid metabolism; phosphatidylethanolamine biosynthesis; phosphatidylethanolamine from ethanolamine: step 1/3.</text>
</comment>
<dbReference type="GO" id="GO:0005737">
    <property type="term" value="C:cytoplasm"/>
    <property type="evidence" value="ECO:0007669"/>
    <property type="project" value="TreeGrafter"/>
</dbReference>
<keyword evidence="2" id="KW-1208">Phospholipid metabolism</keyword>
<dbReference type="Gene3D" id="3.30.200.20">
    <property type="entry name" value="Phosphorylase Kinase, domain 1"/>
    <property type="match status" value="1"/>
</dbReference>
<reference evidence="6 7" key="1">
    <citation type="submission" date="2018-08" db="EMBL/GenBank/DDBJ databases">
        <authorList>
            <person name="Laetsch R D."/>
            <person name="Stevens L."/>
            <person name="Kumar S."/>
            <person name="Blaxter L. M."/>
        </authorList>
    </citation>
    <scope>NUCLEOTIDE SEQUENCE [LARGE SCALE GENOMIC DNA]</scope>
</reference>
<keyword evidence="7" id="KW-1185">Reference proteome</keyword>
<dbReference type="EMBL" id="UPTC01000389">
    <property type="protein sequence ID" value="VBB28354.1"/>
    <property type="molecule type" value="Genomic_DNA"/>
</dbReference>
<dbReference type="PANTHER" id="PTHR22603">
    <property type="entry name" value="CHOLINE/ETHANOALAMINE KINASE"/>
    <property type="match status" value="1"/>
</dbReference>
<keyword evidence="1" id="KW-0594">Phospholipid biosynthesis</keyword>
<evidence type="ECO:0000256" key="3">
    <source>
        <dbReference type="ARBA" id="ARBA00037883"/>
    </source>
</evidence>
<dbReference type="InterPro" id="IPR011009">
    <property type="entry name" value="Kinase-like_dom_sf"/>
</dbReference>